<proteinExistence type="inferred from homology"/>
<keyword evidence="2 3" id="KW-0732">Signal</keyword>
<evidence type="ECO:0000313" key="4">
    <source>
        <dbReference type="EMBL" id="KAJ8755791.1"/>
    </source>
</evidence>
<keyword evidence="5" id="KW-1185">Reference proteome</keyword>
<evidence type="ECO:0000256" key="2">
    <source>
        <dbReference type="ARBA" id="ARBA00022729"/>
    </source>
</evidence>
<dbReference type="PANTHER" id="PTHR45966:SF4">
    <property type="entry name" value="GDSL ESTERASE_LIPASE 5"/>
    <property type="match status" value="1"/>
</dbReference>
<feature type="chain" id="PRO_5043911265" description="GDSL esterase/lipase 5-like" evidence="3">
    <location>
        <begin position="22"/>
        <end position="403"/>
    </location>
</feature>
<dbReference type="InterPro" id="IPR044552">
    <property type="entry name" value="GLIP1-5/GLL25"/>
</dbReference>
<dbReference type="InterPro" id="IPR036514">
    <property type="entry name" value="SGNH_hydro_sf"/>
</dbReference>
<dbReference type="AlphaFoldDB" id="A0AAV8SUV6"/>
<evidence type="ECO:0000256" key="1">
    <source>
        <dbReference type="ARBA" id="ARBA00008668"/>
    </source>
</evidence>
<dbReference type="InterPro" id="IPR001087">
    <property type="entry name" value="GDSL"/>
</dbReference>
<gene>
    <name evidence="4" type="ORF">K2173_024336</name>
</gene>
<dbReference type="SUPFAM" id="SSF52266">
    <property type="entry name" value="SGNH hydrolase"/>
    <property type="match status" value="1"/>
</dbReference>
<feature type="signal peptide" evidence="3">
    <location>
        <begin position="1"/>
        <end position="21"/>
    </location>
</feature>
<dbReference type="PANTHER" id="PTHR45966">
    <property type="entry name" value="GDSL-LIKE LIPASE/ACYLHYDROLASE"/>
    <property type="match status" value="1"/>
</dbReference>
<dbReference type="Gene3D" id="3.40.50.1110">
    <property type="entry name" value="SGNH hydrolase"/>
    <property type="match status" value="1"/>
</dbReference>
<dbReference type="GO" id="GO:0016298">
    <property type="term" value="F:lipase activity"/>
    <property type="evidence" value="ECO:0007669"/>
    <property type="project" value="TreeGrafter"/>
</dbReference>
<comment type="caution">
    <text evidence="4">The sequence shown here is derived from an EMBL/GenBank/DDBJ whole genome shotgun (WGS) entry which is preliminary data.</text>
</comment>
<dbReference type="CDD" id="cd01837">
    <property type="entry name" value="SGNH_plant_lipase_like"/>
    <property type="match status" value="1"/>
</dbReference>
<reference evidence="4 5" key="1">
    <citation type="submission" date="2021-09" db="EMBL/GenBank/DDBJ databases">
        <title>Genomic insights and catalytic innovation underlie evolution of tropane alkaloids biosynthesis.</title>
        <authorList>
            <person name="Wang Y.-J."/>
            <person name="Tian T."/>
            <person name="Huang J.-P."/>
            <person name="Huang S.-X."/>
        </authorList>
    </citation>
    <scope>NUCLEOTIDE SEQUENCE [LARGE SCALE GENOMIC DNA]</scope>
    <source>
        <strain evidence="4">KIB-2018</strain>
        <tissue evidence="4">Leaf</tissue>
    </source>
</reference>
<dbReference type="InterPro" id="IPR035669">
    <property type="entry name" value="SGNH_plant_lipase-like"/>
</dbReference>
<accession>A0AAV8SUV6</accession>
<dbReference type="Pfam" id="PF00657">
    <property type="entry name" value="Lipase_GDSL"/>
    <property type="match status" value="1"/>
</dbReference>
<name>A0AAV8SUV6_9ROSI</name>
<comment type="similarity">
    <text evidence="1">Belongs to the 'GDSL' lipolytic enzyme family.</text>
</comment>
<dbReference type="Proteomes" id="UP001159364">
    <property type="component" value="Linkage Group LG09"/>
</dbReference>
<evidence type="ECO:0008006" key="6">
    <source>
        <dbReference type="Google" id="ProtNLM"/>
    </source>
</evidence>
<sequence length="403" mass="45747">MAGLKLDIFFAFLLYVSVVSSPACCIARLVDQLNYKASSCKHVPLFVFGDSYVDAGNNNYINCPEINRANYFPYGESYFEKPTGRFSDGRTMADFIAEHANLPLLPPYLQPGLDDYYDGVNFASGGAGNLEETFQEYHVLSFKTQIGHFRKVVQWFINKLGNDEGKKAISNAVYLFSCGGNDYLSPIFSPFQKHLPYSDSEYQELVFGNLTQHIKEIYDLGARKFAFMNLPIMGCLPAMRIYKPETNGSCYEEMSSKTRTHNQALSRILFELSNNLNGFHYSLFNLVGTMRKIMNHPKKYGFKDGKSACCGGGRFRGIQNCGQDENFELCESPEDYMFWDSYHPTERAHQTFADIMWNGSSRSFISMVGPYTVEQLFQIEVAGNTNPIDYIKNTSSSSQKYFD</sequence>
<evidence type="ECO:0000313" key="5">
    <source>
        <dbReference type="Proteomes" id="UP001159364"/>
    </source>
</evidence>
<dbReference type="EMBL" id="JAIWQS010000009">
    <property type="protein sequence ID" value="KAJ8755791.1"/>
    <property type="molecule type" value="Genomic_DNA"/>
</dbReference>
<organism evidence="4 5">
    <name type="scientific">Erythroxylum novogranatense</name>
    <dbReference type="NCBI Taxonomy" id="1862640"/>
    <lineage>
        <taxon>Eukaryota</taxon>
        <taxon>Viridiplantae</taxon>
        <taxon>Streptophyta</taxon>
        <taxon>Embryophyta</taxon>
        <taxon>Tracheophyta</taxon>
        <taxon>Spermatophyta</taxon>
        <taxon>Magnoliopsida</taxon>
        <taxon>eudicotyledons</taxon>
        <taxon>Gunneridae</taxon>
        <taxon>Pentapetalae</taxon>
        <taxon>rosids</taxon>
        <taxon>fabids</taxon>
        <taxon>Malpighiales</taxon>
        <taxon>Erythroxylaceae</taxon>
        <taxon>Erythroxylum</taxon>
    </lineage>
</organism>
<evidence type="ECO:0000256" key="3">
    <source>
        <dbReference type="SAM" id="SignalP"/>
    </source>
</evidence>
<protein>
    <recommendedName>
        <fullName evidence="6">GDSL esterase/lipase 5-like</fullName>
    </recommendedName>
</protein>